<dbReference type="Pfam" id="PF10412">
    <property type="entry name" value="TrwB_AAD_bind"/>
    <property type="match status" value="1"/>
</dbReference>
<dbReference type="AlphaFoldDB" id="A0A1L8CK72"/>
<evidence type="ECO:0000256" key="7">
    <source>
        <dbReference type="SAM" id="Phobius"/>
    </source>
</evidence>
<keyword evidence="5 7" id="KW-0472">Membrane</keyword>
<keyword evidence="2" id="KW-1003">Cell membrane</keyword>
<feature type="region of interest" description="Disordered" evidence="6">
    <location>
        <begin position="689"/>
        <end position="720"/>
    </location>
</feature>
<dbReference type="InterPro" id="IPR027417">
    <property type="entry name" value="P-loop_NTPase"/>
</dbReference>
<protein>
    <submittedName>
        <fullName evidence="9">Coupling protein TraD</fullName>
    </submittedName>
</protein>
<dbReference type="EMBL" id="BDFD01000001">
    <property type="protein sequence ID" value="GAV19303.1"/>
    <property type="molecule type" value="Genomic_DNA"/>
</dbReference>
<keyword evidence="4 7" id="KW-1133">Transmembrane helix</keyword>
<feature type="transmembrane region" description="Helical" evidence="7">
    <location>
        <begin position="21"/>
        <end position="45"/>
    </location>
</feature>
<evidence type="ECO:0000256" key="4">
    <source>
        <dbReference type="ARBA" id="ARBA00022989"/>
    </source>
</evidence>
<dbReference type="InterPro" id="IPR019476">
    <property type="entry name" value="T4SS_TraD_DNA-bd"/>
</dbReference>
<evidence type="ECO:0000256" key="6">
    <source>
        <dbReference type="SAM" id="MobiDB-lite"/>
    </source>
</evidence>
<comment type="subcellular location">
    <subcellularLocation>
        <location evidence="1">Cell membrane</location>
        <topology evidence="1">Multi-pass membrane protein</topology>
    </subcellularLocation>
</comment>
<dbReference type="Proteomes" id="UP000231632">
    <property type="component" value="Unassembled WGS sequence"/>
</dbReference>
<dbReference type="PANTHER" id="PTHR37937">
    <property type="entry name" value="CONJUGATIVE TRANSFER: DNA TRANSPORT"/>
    <property type="match status" value="1"/>
</dbReference>
<evidence type="ECO:0000256" key="5">
    <source>
        <dbReference type="ARBA" id="ARBA00023136"/>
    </source>
</evidence>
<evidence type="ECO:0000259" key="8">
    <source>
        <dbReference type="Pfam" id="PF10412"/>
    </source>
</evidence>
<keyword evidence="3 7" id="KW-0812">Transmembrane</keyword>
<sequence>MSNQSTGAQRTGNTAYRDPTSYIVGGALGACAFALVLYFPFFYLLESKWHELVSVPYQQPFELFVGWELLSELLAQPADFFKTAFANEPYIIADIFVRLTVPVLVSFSATWLILRNDIRPRKTEIIERGEAVESNEKSFEQNAQAKLKQADGIRIHADVRIPFSRESEHILIAGATGAGKSQALTHIIESVRERKDRSIIFDIKGDYTAQLANPDARNSTYLVAPWDERSIKWDIAADITDEIAAQSFAEAFIPRSGNESNPYFTEAAQDVLAGCIEYLCSTKPQAWSWRDLNTLLSSADRISAALESIEHAASQHIQLKQDGSVSPQTQGVMGSLRAPLKSLDAIAKYWDTAGGTSIVNAFMRDGAKGTLILAARPDMQSVATPLIAGLLALLMQKGLSLSDSEERRIFFICDELGALPKISKLVDLITLGRSKGLCLVAGIQDLGRLYAKYGRDETTSVASQFGTHIIGRLGDSDTAKWAADLFGQQRTERLQVNESQQNAVVGFGYQPSVNTTWQQSDKAALIDSDFLHLPKATAKGFYMWCRLTDDNGYALLGKLHYPINRVPTPFPPCIQKGTKPLSPAERARAARDEAIKSNPAKAPEASIKKAKEAQERVKVRRKKLGIETNEELLQAVVDLQEQPEPEQEQEQQEIEADGIETQIGTQALDLIVPGLDTAIEISEAIGGEVINEGAGQQQQSEKKRKRKFRLRSDSEIDGGM</sequence>
<dbReference type="Gene3D" id="3.40.50.300">
    <property type="entry name" value="P-loop containing nucleotide triphosphate hydrolases"/>
    <property type="match status" value="2"/>
</dbReference>
<name>A0A1L8CK72_9PROT</name>
<dbReference type="InterPro" id="IPR051539">
    <property type="entry name" value="T4SS-coupling_protein"/>
</dbReference>
<comment type="caution">
    <text evidence="9">The sequence shown here is derived from an EMBL/GenBank/DDBJ whole genome shotgun (WGS) entry which is preliminary data.</text>
</comment>
<dbReference type="STRING" id="1921010.MMIC_P0237"/>
<keyword evidence="10" id="KW-1185">Reference proteome</keyword>
<dbReference type="GO" id="GO:0005886">
    <property type="term" value="C:plasma membrane"/>
    <property type="evidence" value="ECO:0007669"/>
    <property type="project" value="UniProtKB-SubCell"/>
</dbReference>
<organism evidence="9 10">
    <name type="scientific">Mariprofundus micogutta</name>
    <dbReference type="NCBI Taxonomy" id="1921010"/>
    <lineage>
        <taxon>Bacteria</taxon>
        <taxon>Pseudomonadati</taxon>
        <taxon>Pseudomonadota</taxon>
        <taxon>Candidatius Mariprofundia</taxon>
        <taxon>Mariprofundales</taxon>
        <taxon>Mariprofundaceae</taxon>
        <taxon>Mariprofundus</taxon>
    </lineage>
</organism>
<accession>A0A1L8CK72</accession>
<dbReference type="CDD" id="cd01127">
    <property type="entry name" value="TrwB_TraG_TraD_VirD4"/>
    <property type="match status" value="1"/>
</dbReference>
<evidence type="ECO:0000313" key="10">
    <source>
        <dbReference type="Proteomes" id="UP000231632"/>
    </source>
</evidence>
<dbReference type="SUPFAM" id="SSF52540">
    <property type="entry name" value="P-loop containing nucleoside triphosphate hydrolases"/>
    <property type="match status" value="1"/>
</dbReference>
<proteinExistence type="predicted"/>
<gene>
    <name evidence="9" type="ORF">MMIC_P0237</name>
</gene>
<dbReference type="PANTHER" id="PTHR37937:SF1">
    <property type="entry name" value="CONJUGATIVE TRANSFER: DNA TRANSPORT"/>
    <property type="match status" value="1"/>
</dbReference>
<reference evidence="9 10" key="1">
    <citation type="journal article" date="2017" name="Arch. Microbiol.">
        <title>Mariprofundus micogutta sp. nov., a novel iron-oxidizing zetaproteobacterium isolated from a deep-sea hydrothermal field at the Bayonnaise knoll of the Izu-Ogasawara arc, and a description of Mariprofundales ord. nov. and Zetaproteobacteria classis nov.</title>
        <authorList>
            <person name="Makita H."/>
            <person name="Tanaka E."/>
            <person name="Mitsunobu S."/>
            <person name="Miyazaki M."/>
            <person name="Nunoura T."/>
            <person name="Uematsu K."/>
            <person name="Takaki Y."/>
            <person name="Nishi S."/>
            <person name="Shimamura S."/>
            <person name="Takai K."/>
        </authorList>
    </citation>
    <scope>NUCLEOTIDE SEQUENCE [LARGE SCALE GENOMIC DNA]</scope>
    <source>
        <strain evidence="9 10">ET2</strain>
    </source>
</reference>
<evidence type="ECO:0000313" key="9">
    <source>
        <dbReference type="EMBL" id="GAV19303.1"/>
    </source>
</evidence>
<feature type="domain" description="Type IV secretion system coupling protein TraD DNA-binding" evidence="8">
    <location>
        <begin position="155"/>
        <end position="538"/>
    </location>
</feature>
<evidence type="ECO:0000256" key="2">
    <source>
        <dbReference type="ARBA" id="ARBA00022475"/>
    </source>
</evidence>
<evidence type="ECO:0000256" key="1">
    <source>
        <dbReference type="ARBA" id="ARBA00004651"/>
    </source>
</evidence>
<evidence type="ECO:0000256" key="3">
    <source>
        <dbReference type="ARBA" id="ARBA00022692"/>
    </source>
</evidence>